<dbReference type="KEGG" id="msr:AU15_09840"/>
<organism evidence="1 2">
    <name type="scientific">Marinobacter salarius</name>
    <dbReference type="NCBI Taxonomy" id="1420917"/>
    <lineage>
        <taxon>Bacteria</taxon>
        <taxon>Pseudomonadati</taxon>
        <taxon>Pseudomonadota</taxon>
        <taxon>Gammaproteobacteria</taxon>
        <taxon>Pseudomonadales</taxon>
        <taxon>Marinobacteraceae</taxon>
        <taxon>Marinobacter</taxon>
    </lineage>
</organism>
<evidence type="ECO:0000313" key="2">
    <source>
        <dbReference type="Proteomes" id="UP000035081"/>
    </source>
</evidence>
<reference evidence="1 2" key="1">
    <citation type="journal article" date="2014" name="Genome Announc.">
        <title>Draft Genome Sequences of Marinobacter similis A3d10T and Marinobacter salarius R9SW1T.</title>
        <authorList>
            <person name="Ivanova E.P."/>
            <person name="Ng H.J."/>
            <person name="Webb H.K."/>
            <person name="Feng G."/>
            <person name="Oshima K."/>
            <person name="Hattori M."/>
            <person name="Ohkuma M."/>
            <person name="Sergeev A.F."/>
            <person name="Mikhailov V.V."/>
            <person name="Crawford R.J."/>
            <person name="Sawabe T."/>
        </authorList>
    </citation>
    <scope>NUCLEOTIDE SEQUENCE [LARGE SCALE GENOMIC DNA]</scope>
    <source>
        <strain evidence="2">A3d10 and R9SW1</strain>
    </source>
</reference>
<evidence type="ECO:0000313" key="1">
    <source>
        <dbReference type="EMBL" id="AHI33141.1"/>
    </source>
</evidence>
<dbReference type="HOGENOM" id="CLU_3312471_0_0_6"/>
<name>W5YVJ2_9GAMM</name>
<dbReference type="AlphaFoldDB" id="W5YVJ2"/>
<sequence>MGQPFGVNHDLLVALQARTLGADDIAIRFSPWVMPLSIL</sequence>
<dbReference type="EMBL" id="CP007152">
    <property type="protein sequence ID" value="AHI33141.1"/>
    <property type="molecule type" value="Genomic_DNA"/>
</dbReference>
<proteinExistence type="predicted"/>
<gene>
    <name evidence="1" type="ORF">AU15_09840</name>
</gene>
<accession>W5YVJ2</accession>
<protein>
    <submittedName>
        <fullName evidence="1">Uncharacterized protein</fullName>
    </submittedName>
</protein>
<dbReference type="Proteomes" id="UP000035081">
    <property type="component" value="Chromosome"/>
</dbReference>